<dbReference type="GeneID" id="79884095"/>
<sequence>MTQTANVDTLRLTDHELLALLAMNPTPAAERSRELFRLAGVNHQDVLEQAGITTLLVRGLAEVAGEDIVPVDKGAIVAAVVSTADEWLEMALVTPTSDHVLFIAGSEQGAVLLNLSRYGVHEIQPVDSRSGMLSLGVAIAKQYLVDGPDGLPAAAMIKHHRAGGEPLVANLKAGEDGSWTLAEGDGDNPPTRPVPATEALASFEAALTFA</sequence>
<protein>
    <submittedName>
        <fullName evidence="1">Uncharacterized protein</fullName>
    </submittedName>
</protein>
<organism evidence="1 2">
    <name type="scientific">Paenarthrobacter ureafaciens</name>
    <dbReference type="NCBI Taxonomy" id="37931"/>
    <lineage>
        <taxon>Bacteria</taxon>
        <taxon>Bacillati</taxon>
        <taxon>Actinomycetota</taxon>
        <taxon>Actinomycetes</taxon>
        <taxon>Micrococcales</taxon>
        <taxon>Micrococcaceae</taxon>
        <taxon>Paenarthrobacter</taxon>
    </lineage>
</organism>
<keyword evidence="2" id="KW-1185">Reference proteome</keyword>
<dbReference type="Proteomes" id="UP001163293">
    <property type="component" value="Chromosome"/>
</dbReference>
<evidence type="ECO:0000313" key="2">
    <source>
        <dbReference type="Proteomes" id="UP001163293"/>
    </source>
</evidence>
<dbReference type="AlphaFoldDB" id="A0AAX3EED7"/>
<gene>
    <name evidence="1" type="ORF">NL394_15560</name>
</gene>
<evidence type="ECO:0000313" key="1">
    <source>
        <dbReference type="EMBL" id="UYV96462.1"/>
    </source>
</evidence>
<name>A0AAX3EED7_PAEUR</name>
<dbReference type="EMBL" id="CP101185">
    <property type="protein sequence ID" value="UYV96462.1"/>
    <property type="molecule type" value="Genomic_DNA"/>
</dbReference>
<accession>A0AAX3EED7</accession>
<dbReference type="RefSeq" id="WP_062097422.1">
    <property type="nucleotide sequence ID" value="NZ_CP014574.1"/>
</dbReference>
<proteinExistence type="predicted"/>
<reference evidence="1" key="1">
    <citation type="submission" date="2022-07" db="EMBL/GenBank/DDBJ databases">
        <authorList>
            <person name="Wu T."/>
        </authorList>
    </citation>
    <scope>NUCLEOTIDE SEQUENCE</scope>
    <source>
        <strain evidence="1">SD-1</strain>
    </source>
</reference>